<comment type="caution">
    <text evidence="2">The sequence shown here is derived from an EMBL/GenBank/DDBJ whole genome shotgun (WGS) entry which is preliminary data.</text>
</comment>
<evidence type="ECO:0000313" key="2">
    <source>
        <dbReference type="EMBL" id="PWA63337.1"/>
    </source>
</evidence>
<evidence type="ECO:0000259" key="1">
    <source>
        <dbReference type="Pfam" id="PF03478"/>
    </source>
</evidence>
<feature type="domain" description="KIB1-4 beta-propeller" evidence="1">
    <location>
        <begin position="501"/>
        <end position="713"/>
    </location>
</feature>
<accession>A0A2U1MQ23</accession>
<gene>
    <name evidence="2" type="ORF">CTI12_AA354790</name>
</gene>
<dbReference type="InterPro" id="IPR005174">
    <property type="entry name" value="KIB1-4_b-propeller"/>
</dbReference>
<reference evidence="2 3" key="1">
    <citation type="journal article" date="2018" name="Mol. Plant">
        <title>The genome of Artemisia annua provides insight into the evolution of Asteraceae family and artemisinin biosynthesis.</title>
        <authorList>
            <person name="Shen Q."/>
            <person name="Zhang L."/>
            <person name="Liao Z."/>
            <person name="Wang S."/>
            <person name="Yan T."/>
            <person name="Shi P."/>
            <person name="Liu M."/>
            <person name="Fu X."/>
            <person name="Pan Q."/>
            <person name="Wang Y."/>
            <person name="Lv Z."/>
            <person name="Lu X."/>
            <person name="Zhang F."/>
            <person name="Jiang W."/>
            <person name="Ma Y."/>
            <person name="Chen M."/>
            <person name="Hao X."/>
            <person name="Li L."/>
            <person name="Tang Y."/>
            <person name="Lv G."/>
            <person name="Zhou Y."/>
            <person name="Sun X."/>
            <person name="Brodelius P.E."/>
            <person name="Rose J.K.C."/>
            <person name="Tang K."/>
        </authorList>
    </citation>
    <scope>NUCLEOTIDE SEQUENCE [LARGE SCALE GENOMIC DNA]</scope>
    <source>
        <strain evidence="3">cv. Huhao1</strain>
        <tissue evidence="2">Leaf</tissue>
    </source>
</reference>
<organism evidence="2 3">
    <name type="scientific">Artemisia annua</name>
    <name type="common">Sweet wormwood</name>
    <dbReference type="NCBI Taxonomy" id="35608"/>
    <lineage>
        <taxon>Eukaryota</taxon>
        <taxon>Viridiplantae</taxon>
        <taxon>Streptophyta</taxon>
        <taxon>Embryophyta</taxon>
        <taxon>Tracheophyta</taxon>
        <taxon>Spermatophyta</taxon>
        <taxon>Magnoliopsida</taxon>
        <taxon>eudicotyledons</taxon>
        <taxon>Gunneridae</taxon>
        <taxon>Pentapetalae</taxon>
        <taxon>asterids</taxon>
        <taxon>campanulids</taxon>
        <taxon>Asterales</taxon>
        <taxon>Asteraceae</taxon>
        <taxon>Asteroideae</taxon>
        <taxon>Anthemideae</taxon>
        <taxon>Artemisiinae</taxon>
        <taxon>Artemisia</taxon>
    </lineage>
</organism>
<dbReference type="PANTHER" id="PTHR33127">
    <property type="entry name" value="TRANSMEMBRANE PROTEIN"/>
    <property type="match status" value="1"/>
</dbReference>
<dbReference type="Proteomes" id="UP000245207">
    <property type="component" value="Unassembled WGS sequence"/>
</dbReference>
<dbReference type="AlphaFoldDB" id="A0A2U1MQ23"/>
<proteinExistence type="predicted"/>
<sequence>MEQKHISIVSAGDQLLPLSAKYPLFVAENLGAEEDGFRDHIFYSFHDPLSKYQCHIPELLGRRIRGYYHGWVILSDHPQNVTWSLWNPVTSNMIHLPPLILKDGDSISIGQCCLLAPPDDPTSILLLTRTNKPTFVFYRLNSRRKELIWTEISYAEQLQKITGEDGLFLSSIACCNKKLYAVNVFNSFGDLVIQVNIVDKGEEVLIKLLLLGPCPLPSYDVSTELTRFLKGSCTELFYIRVGFLEGTLSGVYCFKLDMTSLTSEEIERFKDLDMTGKDWKEEEDYSDLHMSCDMWKEIVDLKDAMFFVDLSDDRSVYYRPAIASELGGYIHIRDRMGQIMYSFNVKNSTISLSSMPSLVLPTSHVSVWECRLEDGHGEAKCTIDSKQEEDQRGSVTHNEVEYNGWHLFNFPVDILETIMEHCVGVEYMNFRATCKRCHLAAPLIKWSTKTSIRKLQAYSLVSPWLMVADKNQGIMTFTDPILGNNYFKKTLEALKADLMVYCSRFGWLLLEINFAGRYFFNPLTGDLRMLPQADDVLESLSFSAPPTSSDCMVVGFSTSDNWNVFIHFVAREPSWHKLSVGVGPYSIRFPTFLGRDVYVLRKEGELVGFKDLGKEDNLSTLVEAKAPISCCKSPAEYFLMNCDQDLLLVVVGKFGERVEVFKLDDSKQEWVKVNGLGKHMIYICGITCLCVEAKSKEMENKIYFPRLHSKNNTIVFYSLETCLYQTSNGDNIPRTFERFSWNYISSLPSFVD</sequence>
<protein>
    <recommendedName>
        <fullName evidence="1">KIB1-4 beta-propeller domain-containing protein</fullName>
    </recommendedName>
</protein>
<dbReference type="EMBL" id="PKPP01004658">
    <property type="protein sequence ID" value="PWA63337.1"/>
    <property type="molecule type" value="Genomic_DNA"/>
</dbReference>
<feature type="domain" description="KIB1-4 beta-propeller" evidence="1">
    <location>
        <begin position="43"/>
        <end position="313"/>
    </location>
</feature>
<dbReference type="OrthoDB" id="1863935at2759"/>
<dbReference type="Pfam" id="PF03478">
    <property type="entry name" value="Beta-prop_KIB1-4"/>
    <property type="match status" value="2"/>
</dbReference>
<keyword evidence="3" id="KW-1185">Reference proteome</keyword>
<name>A0A2U1MQ23_ARTAN</name>
<evidence type="ECO:0000313" key="3">
    <source>
        <dbReference type="Proteomes" id="UP000245207"/>
    </source>
</evidence>
<dbReference type="PANTHER" id="PTHR33127:SF5">
    <property type="entry name" value="TRANSMEMBRANE PROTEIN"/>
    <property type="match status" value="1"/>
</dbReference>